<dbReference type="GO" id="GO:0008934">
    <property type="term" value="F:inositol monophosphate 1-phosphatase activity"/>
    <property type="evidence" value="ECO:0007669"/>
    <property type="project" value="InterPro"/>
</dbReference>
<dbReference type="GO" id="GO:0007165">
    <property type="term" value="P:signal transduction"/>
    <property type="evidence" value="ECO:0007669"/>
    <property type="project" value="TreeGrafter"/>
</dbReference>
<feature type="binding site" evidence="7">
    <location>
        <position position="115"/>
    </location>
    <ligand>
        <name>Mg(2+)</name>
        <dbReference type="ChEBI" id="CHEBI:18420"/>
        <label>1</label>
        <note>catalytic</note>
    </ligand>
</feature>
<dbReference type="PROSITE" id="PS00629">
    <property type="entry name" value="IMP_1"/>
    <property type="match status" value="1"/>
</dbReference>
<evidence type="ECO:0000256" key="5">
    <source>
        <dbReference type="ARBA" id="ARBA00022801"/>
    </source>
</evidence>
<dbReference type="EC" id="3.1.3.25" evidence="8"/>
<feature type="binding site" evidence="7">
    <location>
        <position position="113"/>
    </location>
    <ligand>
        <name>Mg(2+)</name>
        <dbReference type="ChEBI" id="CHEBI:18420"/>
        <label>1</label>
        <note>catalytic</note>
    </ligand>
</feature>
<gene>
    <name evidence="9" type="primary">suhB_2</name>
    <name evidence="9" type="ORF">SAMEA4475696_01859</name>
</gene>
<feature type="binding site" evidence="7">
    <location>
        <position position="252"/>
    </location>
    <ligand>
        <name>Mg(2+)</name>
        <dbReference type="ChEBI" id="CHEBI:18420"/>
        <label>1</label>
        <note>catalytic</note>
    </ligand>
</feature>
<dbReference type="SUPFAM" id="SSF56655">
    <property type="entry name" value="Carbohydrate phosphatase"/>
    <property type="match status" value="1"/>
</dbReference>
<keyword evidence="4 7" id="KW-0479">Metal-binding</keyword>
<evidence type="ECO:0000313" key="10">
    <source>
        <dbReference type="Proteomes" id="UP000242637"/>
    </source>
</evidence>
<evidence type="ECO:0000313" key="9">
    <source>
        <dbReference type="EMBL" id="SNV23642.1"/>
    </source>
</evidence>
<dbReference type="Gene3D" id="3.40.190.80">
    <property type="match status" value="1"/>
</dbReference>
<dbReference type="RefSeq" id="WP_084440922.1">
    <property type="nucleotide sequence ID" value="NZ_LT906453.1"/>
</dbReference>
<dbReference type="PANTHER" id="PTHR20854:SF4">
    <property type="entry name" value="INOSITOL-1-MONOPHOSPHATASE-RELATED"/>
    <property type="match status" value="1"/>
</dbReference>
<evidence type="ECO:0000256" key="3">
    <source>
        <dbReference type="ARBA" id="ARBA00009759"/>
    </source>
</evidence>
<accession>A0A239VNK1</accession>
<evidence type="ECO:0000256" key="1">
    <source>
        <dbReference type="ARBA" id="ARBA00001033"/>
    </source>
</evidence>
<reference evidence="9 10" key="1">
    <citation type="submission" date="2017-06" db="EMBL/GenBank/DDBJ databases">
        <authorList>
            <consortium name="Pathogen Informatics"/>
        </authorList>
    </citation>
    <scope>NUCLEOTIDE SEQUENCE [LARGE SCALE GENOMIC DNA]</scope>
    <source>
        <strain evidence="9 10">NCTC13039</strain>
    </source>
</reference>
<evidence type="ECO:0000256" key="2">
    <source>
        <dbReference type="ARBA" id="ARBA00001946"/>
    </source>
</evidence>
<keyword evidence="5 8" id="KW-0378">Hydrolase</keyword>
<dbReference type="GO" id="GO:0006020">
    <property type="term" value="P:inositol metabolic process"/>
    <property type="evidence" value="ECO:0007669"/>
    <property type="project" value="TreeGrafter"/>
</dbReference>
<keyword evidence="10" id="KW-1185">Reference proteome</keyword>
<comment type="cofactor">
    <cofactor evidence="2 7 8">
        <name>Mg(2+)</name>
        <dbReference type="ChEBI" id="CHEBI:18420"/>
    </cofactor>
</comment>
<evidence type="ECO:0000256" key="7">
    <source>
        <dbReference type="PIRSR" id="PIRSR600760-2"/>
    </source>
</evidence>
<dbReference type="STRING" id="1121387.GCA_000429885_00229"/>
<evidence type="ECO:0000256" key="4">
    <source>
        <dbReference type="ARBA" id="ARBA00022723"/>
    </source>
</evidence>
<comment type="catalytic activity">
    <reaction evidence="1 8">
        <text>a myo-inositol phosphate + H2O = myo-inositol + phosphate</text>
        <dbReference type="Rhea" id="RHEA:24056"/>
        <dbReference type="ChEBI" id="CHEBI:15377"/>
        <dbReference type="ChEBI" id="CHEBI:17268"/>
        <dbReference type="ChEBI" id="CHEBI:43474"/>
        <dbReference type="ChEBI" id="CHEBI:84139"/>
        <dbReference type="EC" id="3.1.3.25"/>
    </reaction>
</comment>
<dbReference type="Proteomes" id="UP000242637">
    <property type="component" value="Chromosome 1"/>
</dbReference>
<dbReference type="GeneID" id="63460052"/>
<dbReference type="InterPro" id="IPR020583">
    <property type="entry name" value="Inositol_monoP_metal-BS"/>
</dbReference>
<dbReference type="InterPro" id="IPR020550">
    <property type="entry name" value="Inositol_monophosphatase_CS"/>
</dbReference>
<feature type="binding site" evidence="7">
    <location>
        <position position="116"/>
    </location>
    <ligand>
        <name>Mg(2+)</name>
        <dbReference type="ChEBI" id="CHEBI:18420"/>
        <label>1</label>
        <note>catalytic</note>
    </ligand>
</feature>
<dbReference type="KEGG" id="dco:SAMEA4475696_1859"/>
<dbReference type="EMBL" id="LT906453">
    <property type="protein sequence ID" value="SNV23642.1"/>
    <property type="molecule type" value="Genomic_DNA"/>
</dbReference>
<keyword evidence="6 7" id="KW-0460">Magnesium</keyword>
<dbReference type="CDD" id="cd01639">
    <property type="entry name" value="IMPase"/>
    <property type="match status" value="1"/>
</dbReference>
<evidence type="ECO:0000256" key="8">
    <source>
        <dbReference type="RuleBase" id="RU364068"/>
    </source>
</evidence>
<sequence length="303" mass="31489">MGLSLGRSGVAGASLGSVIPAELVPDADVLAQLESFAVDLASGAGRLVVTERPEGMEVDTKTTETDVVTEMDRRAQEYLVGRIRRIREGDGVLGEEEGGALEVGESGLTWVLDPIDGTVNYLYDRMDFAVSVSVVVGDVSAPGLWWPVAGAVSAPGRGLTYHARLGAGAFVVDLLGRRRRLRVSGTTDLGQSLVATGFAYASERRAEQGVVLAALLPRIRDVRRCGSAALDMCDVAAGTLDAYYERGVHVWDVAAARVIAQEAGAVVSGIGAEAPLADGVIAAAPGVHGALREALSVITAPVR</sequence>
<dbReference type="InterPro" id="IPR033942">
    <property type="entry name" value="IMPase"/>
</dbReference>
<dbReference type="Gene3D" id="3.30.540.10">
    <property type="entry name" value="Fructose-1,6-Bisphosphatase, subunit A, domain 1"/>
    <property type="match status" value="1"/>
</dbReference>
<dbReference type="PANTHER" id="PTHR20854">
    <property type="entry name" value="INOSITOL MONOPHOSPHATASE"/>
    <property type="match status" value="1"/>
</dbReference>
<dbReference type="InterPro" id="IPR000760">
    <property type="entry name" value="Inositol_monophosphatase-like"/>
</dbReference>
<proteinExistence type="inferred from homology"/>
<dbReference type="Pfam" id="PF00459">
    <property type="entry name" value="Inositol_P"/>
    <property type="match status" value="1"/>
</dbReference>
<evidence type="ECO:0000256" key="6">
    <source>
        <dbReference type="ARBA" id="ARBA00022842"/>
    </source>
</evidence>
<organism evidence="9 10">
    <name type="scientific">Dermatophilus congolensis</name>
    <dbReference type="NCBI Taxonomy" id="1863"/>
    <lineage>
        <taxon>Bacteria</taxon>
        <taxon>Bacillati</taxon>
        <taxon>Actinomycetota</taxon>
        <taxon>Actinomycetes</taxon>
        <taxon>Micrococcales</taxon>
        <taxon>Dermatophilaceae</taxon>
        <taxon>Dermatophilus</taxon>
    </lineage>
</organism>
<comment type="similarity">
    <text evidence="3 8">Belongs to the inositol monophosphatase superfamily.</text>
</comment>
<dbReference type="PROSITE" id="PS00630">
    <property type="entry name" value="IMP_2"/>
    <property type="match status" value="1"/>
</dbReference>
<name>A0A239VNK1_9MICO</name>
<protein>
    <recommendedName>
        <fullName evidence="8">Inositol-1-monophosphatase</fullName>
        <ecNumber evidence="8">3.1.3.25</ecNumber>
    </recommendedName>
</protein>
<dbReference type="AlphaFoldDB" id="A0A239VNK1"/>
<feature type="binding site" evidence="7">
    <location>
        <position position="95"/>
    </location>
    <ligand>
        <name>Mg(2+)</name>
        <dbReference type="ChEBI" id="CHEBI:18420"/>
        <label>1</label>
        <note>catalytic</note>
    </ligand>
</feature>
<dbReference type="PRINTS" id="PR00377">
    <property type="entry name" value="IMPHPHTASES"/>
</dbReference>
<dbReference type="GO" id="GO:0046872">
    <property type="term" value="F:metal ion binding"/>
    <property type="evidence" value="ECO:0007669"/>
    <property type="project" value="UniProtKB-KW"/>
</dbReference>
<dbReference type="GO" id="GO:0046854">
    <property type="term" value="P:phosphatidylinositol phosphate biosynthetic process"/>
    <property type="evidence" value="ECO:0007669"/>
    <property type="project" value="InterPro"/>
</dbReference>